<keyword evidence="4" id="KW-0819">tRNA processing</keyword>
<evidence type="ECO:0000259" key="8">
    <source>
        <dbReference type="Pfam" id="PF20258"/>
    </source>
</evidence>
<dbReference type="FunFam" id="2.40.30.10:FF:000023">
    <property type="entry name" value="tRNA-specific 2-thiouridylase MnmA"/>
    <property type="match status" value="1"/>
</dbReference>
<dbReference type="EMBL" id="VSSQ01073128">
    <property type="protein sequence ID" value="MPN24311.1"/>
    <property type="molecule type" value="Genomic_DNA"/>
</dbReference>
<protein>
    <submittedName>
        <fullName evidence="9">tRNA-specific 2-thiouridylase MnmA</fullName>
        <ecNumber evidence="9">2.8.1.13</ecNumber>
    </submittedName>
</protein>
<evidence type="ECO:0000256" key="7">
    <source>
        <dbReference type="ARBA" id="ARBA00022884"/>
    </source>
</evidence>
<dbReference type="InterPro" id="IPR046885">
    <property type="entry name" value="MnmA-like_C"/>
</dbReference>
<gene>
    <name evidence="9" type="primary">mnmA_50</name>
    <name evidence="9" type="ORF">SDC9_171708</name>
</gene>
<evidence type="ECO:0000256" key="6">
    <source>
        <dbReference type="ARBA" id="ARBA00022840"/>
    </source>
</evidence>
<evidence type="ECO:0000256" key="4">
    <source>
        <dbReference type="ARBA" id="ARBA00022694"/>
    </source>
</evidence>
<proteinExistence type="predicted"/>
<keyword evidence="6" id="KW-0067">ATP-binding</keyword>
<sequence length="112" mass="11900">MIGKDLQNNVLLVAQGEDHPMLYATRASAIQPTWVAGCPPAGAGEPLDCTAKFRYRQPDQAVTVHIEEEKLLITAHTPQRAITPGQSVVFYQGENCLGGAVVDAVLDSGAAK</sequence>
<dbReference type="GO" id="GO:0000049">
    <property type="term" value="F:tRNA binding"/>
    <property type="evidence" value="ECO:0007669"/>
    <property type="project" value="UniProtKB-KW"/>
</dbReference>
<organism evidence="9">
    <name type="scientific">bioreactor metagenome</name>
    <dbReference type="NCBI Taxonomy" id="1076179"/>
    <lineage>
        <taxon>unclassified sequences</taxon>
        <taxon>metagenomes</taxon>
        <taxon>ecological metagenomes</taxon>
    </lineage>
</organism>
<dbReference type="GO" id="GO:0103016">
    <property type="term" value="F:tRNA-uridine 2-sulfurtransferase activity"/>
    <property type="evidence" value="ECO:0007669"/>
    <property type="project" value="UniProtKB-EC"/>
</dbReference>
<feature type="domain" description="tRNA-specific 2-thiouridylase MnmA-like C-terminal" evidence="8">
    <location>
        <begin position="29"/>
        <end position="102"/>
    </location>
</feature>
<name>A0A645GBP0_9ZZZZ</name>
<dbReference type="AlphaFoldDB" id="A0A645GBP0"/>
<evidence type="ECO:0000313" key="9">
    <source>
        <dbReference type="EMBL" id="MPN24311.1"/>
    </source>
</evidence>
<reference evidence="9" key="1">
    <citation type="submission" date="2019-08" db="EMBL/GenBank/DDBJ databases">
        <authorList>
            <person name="Kucharzyk K."/>
            <person name="Murdoch R.W."/>
            <person name="Higgins S."/>
            <person name="Loffler F."/>
        </authorList>
    </citation>
    <scope>NUCLEOTIDE SEQUENCE</scope>
</reference>
<evidence type="ECO:0000256" key="1">
    <source>
        <dbReference type="ARBA" id="ARBA00022490"/>
    </source>
</evidence>
<accession>A0A645GBP0</accession>
<evidence type="ECO:0000256" key="3">
    <source>
        <dbReference type="ARBA" id="ARBA00022679"/>
    </source>
</evidence>
<dbReference type="GO" id="GO:0005524">
    <property type="term" value="F:ATP binding"/>
    <property type="evidence" value="ECO:0007669"/>
    <property type="project" value="UniProtKB-KW"/>
</dbReference>
<dbReference type="PANTHER" id="PTHR11933">
    <property type="entry name" value="TRNA 5-METHYLAMINOMETHYL-2-THIOURIDYLATE -METHYLTRANSFERASE"/>
    <property type="match status" value="1"/>
</dbReference>
<dbReference type="Pfam" id="PF20258">
    <property type="entry name" value="tRNA_Me_trans_C"/>
    <property type="match status" value="1"/>
</dbReference>
<evidence type="ECO:0000256" key="2">
    <source>
        <dbReference type="ARBA" id="ARBA00022555"/>
    </source>
</evidence>
<evidence type="ECO:0000256" key="5">
    <source>
        <dbReference type="ARBA" id="ARBA00022741"/>
    </source>
</evidence>
<comment type="caution">
    <text evidence="9">The sequence shown here is derived from an EMBL/GenBank/DDBJ whole genome shotgun (WGS) entry which is preliminary data.</text>
</comment>
<keyword evidence="2" id="KW-0820">tRNA-binding</keyword>
<keyword evidence="5" id="KW-0547">Nucleotide-binding</keyword>
<keyword evidence="7" id="KW-0694">RNA-binding</keyword>
<keyword evidence="1" id="KW-0963">Cytoplasm</keyword>
<dbReference type="PANTHER" id="PTHR11933:SF5">
    <property type="entry name" value="MITOCHONDRIAL TRNA-SPECIFIC 2-THIOURIDYLASE 1"/>
    <property type="match status" value="1"/>
</dbReference>
<dbReference type="GO" id="GO:0002143">
    <property type="term" value="P:tRNA wobble position uridine thiolation"/>
    <property type="evidence" value="ECO:0007669"/>
    <property type="project" value="TreeGrafter"/>
</dbReference>
<keyword evidence="3 9" id="KW-0808">Transferase</keyword>
<dbReference type="EC" id="2.8.1.13" evidence="9"/>
<dbReference type="Gene3D" id="2.40.30.10">
    <property type="entry name" value="Translation factors"/>
    <property type="match status" value="1"/>
</dbReference>